<comment type="caution">
    <text evidence="4">The sequence shown here is derived from an EMBL/GenBank/DDBJ whole genome shotgun (WGS) entry which is preliminary data.</text>
</comment>
<feature type="active site" description="Proton donor" evidence="3">
    <location>
        <position position="161"/>
    </location>
</feature>
<dbReference type="Proteomes" id="UP000075391">
    <property type="component" value="Unassembled WGS sequence"/>
</dbReference>
<evidence type="ECO:0000256" key="1">
    <source>
        <dbReference type="ARBA" id="ARBA00008532"/>
    </source>
</evidence>
<dbReference type="OrthoDB" id="9814070at2"/>
<protein>
    <recommendedName>
        <fullName evidence="6">Amidinotransferase</fullName>
    </recommendedName>
</protein>
<name>A0A150WU74_BDEBC</name>
<dbReference type="GO" id="GO:0006525">
    <property type="term" value="P:arginine metabolic process"/>
    <property type="evidence" value="ECO:0007669"/>
    <property type="project" value="TreeGrafter"/>
</dbReference>
<dbReference type="PANTHER" id="PTHR12737:SF9">
    <property type="entry name" value="DIMETHYLARGININASE"/>
    <property type="match status" value="1"/>
</dbReference>
<accession>A0A150WU74</accession>
<feature type="active site" description="Nucleophile" evidence="3">
    <location>
        <position position="257"/>
    </location>
</feature>
<dbReference type="Gene3D" id="3.75.10.10">
    <property type="entry name" value="L-arginine/glycine Amidinotransferase, Chain A"/>
    <property type="match status" value="1"/>
</dbReference>
<proteinExistence type="inferred from homology"/>
<dbReference type="GO" id="GO:0016597">
    <property type="term" value="F:amino acid binding"/>
    <property type="evidence" value="ECO:0007669"/>
    <property type="project" value="TreeGrafter"/>
</dbReference>
<comment type="similarity">
    <text evidence="1">Belongs to the DDAH family.</text>
</comment>
<evidence type="ECO:0000313" key="4">
    <source>
        <dbReference type="EMBL" id="KYG70004.1"/>
    </source>
</evidence>
<dbReference type="EMBL" id="LUKF01000003">
    <property type="protein sequence ID" value="KYG70004.1"/>
    <property type="molecule type" value="Genomic_DNA"/>
</dbReference>
<dbReference type="GO" id="GO:0000052">
    <property type="term" value="P:citrulline metabolic process"/>
    <property type="evidence" value="ECO:0007669"/>
    <property type="project" value="TreeGrafter"/>
</dbReference>
<gene>
    <name evidence="4" type="ORF">AZI85_15025</name>
</gene>
<dbReference type="RefSeq" id="WP_063242921.1">
    <property type="nucleotide sequence ID" value="NZ_LUKF01000003.1"/>
</dbReference>
<organism evidence="4 5">
    <name type="scientific">Bdellovibrio bacteriovorus</name>
    <dbReference type="NCBI Taxonomy" id="959"/>
    <lineage>
        <taxon>Bacteria</taxon>
        <taxon>Pseudomonadati</taxon>
        <taxon>Bdellovibrionota</taxon>
        <taxon>Bdellovibrionia</taxon>
        <taxon>Bdellovibrionales</taxon>
        <taxon>Pseudobdellovibrionaceae</taxon>
        <taxon>Bdellovibrio</taxon>
    </lineage>
</organism>
<evidence type="ECO:0000313" key="5">
    <source>
        <dbReference type="Proteomes" id="UP000075391"/>
    </source>
</evidence>
<evidence type="ECO:0008006" key="6">
    <source>
        <dbReference type="Google" id="ProtNLM"/>
    </source>
</evidence>
<dbReference type="SUPFAM" id="SSF55909">
    <property type="entry name" value="Pentein"/>
    <property type="match status" value="1"/>
</dbReference>
<evidence type="ECO:0000256" key="2">
    <source>
        <dbReference type="ARBA" id="ARBA00022801"/>
    </source>
</evidence>
<dbReference type="GO" id="GO:0016403">
    <property type="term" value="F:dimethylargininase activity"/>
    <property type="evidence" value="ECO:0007669"/>
    <property type="project" value="TreeGrafter"/>
</dbReference>
<reference evidence="4 5" key="1">
    <citation type="submission" date="2016-03" db="EMBL/GenBank/DDBJ databases">
        <authorList>
            <person name="Ploux O."/>
        </authorList>
    </citation>
    <scope>NUCLEOTIDE SEQUENCE [LARGE SCALE GENOMIC DNA]</scope>
    <source>
        <strain evidence="4 5">BER2</strain>
    </source>
</reference>
<dbReference type="GO" id="GO:0045429">
    <property type="term" value="P:positive regulation of nitric oxide biosynthetic process"/>
    <property type="evidence" value="ECO:0007669"/>
    <property type="project" value="TreeGrafter"/>
</dbReference>
<dbReference type="Pfam" id="PF19420">
    <property type="entry name" value="DDAH_eukar"/>
    <property type="match status" value="1"/>
</dbReference>
<evidence type="ECO:0000256" key="3">
    <source>
        <dbReference type="PIRSR" id="PIRSR633199-1"/>
    </source>
</evidence>
<dbReference type="InterPro" id="IPR033199">
    <property type="entry name" value="DDAH-like"/>
</dbReference>
<sequence>MATSLRPTLVVSTCDAEDLSIWDRQETCEQHERFRHVLRKAGARVLEVPLVPDDLDSVFVKDSALLVDNGQERLAFMAHPRHHARRDEQYHRGHGLSDLGFRIVGEAAHYFEGGDLTLLPAKNKALVGYGQRTDYEALAEVEDFLGIEAVPLELTHKSFFHLDLACAVLSDGTAFACQDAFSEESWRRLTNLSDLKRLIPVSKNAAYNFGLNMVEVGDTIVLGDDVKEVIDQLEMMGKNVIVTPLDCFHKSSGSAACLSARVHHMPEI</sequence>
<keyword evidence="2" id="KW-0378">Hydrolase</keyword>
<dbReference type="PANTHER" id="PTHR12737">
    <property type="entry name" value="DIMETHYLARGININE DIMETHYLAMINOHYDROLASE"/>
    <property type="match status" value="1"/>
</dbReference>
<dbReference type="AlphaFoldDB" id="A0A150WU74"/>